<evidence type="ECO:0000313" key="2">
    <source>
        <dbReference type="Proteomes" id="UP000664844"/>
    </source>
</evidence>
<protein>
    <submittedName>
        <fullName evidence="1">Uncharacterized protein</fullName>
    </submittedName>
</protein>
<dbReference type="Proteomes" id="UP000664844">
    <property type="component" value="Unassembled WGS sequence"/>
</dbReference>
<proteinExistence type="predicted"/>
<organism evidence="1 2">
    <name type="scientific">Phormidium pseudopriestleyi FRX01</name>
    <dbReference type="NCBI Taxonomy" id="1759528"/>
    <lineage>
        <taxon>Bacteria</taxon>
        <taxon>Bacillati</taxon>
        <taxon>Cyanobacteriota</taxon>
        <taxon>Cyanophyceae</taxon>
        <taxon>Oscillatoriophycideae</taxon>
        <taxon>Oscillatoriales</taxon>
        <taxon>Oscillatoriaceae</taxon>
        <taxon>Phormidium</taxon>
    </lineage>
</organism>
<dbReference type="RefSeq" id="WP_207087806.1">
    <property type="nucleotide sequence ID" value="NZ_JAFLQW010000247.1"/>
</dbReference>
<comment type="caution">
    <text evidence="1">The sequence shown here is derived from an EMBL/GenBank/DDBJ whole genome shotgun (WGS) entry which is preliminary data.</text>
</comment>
<evidence type="ECO:0000313" key="1">
    <source>
        <dbReference type="EMBL" id="MBO0349273.1"/>
    </source>
</evidence>
<gene>
    <name evidence="1" type="ORF">J0895_09175</name>
</gene>
<sequence>MSIKIPFVARDKNAQGGIFDQDMTANLDRTGFERKFKRNAVDRYATINSRPTLHLQADLARKLTATRPTFRQKNAVRRYF</sequence>
<name>A0ABS3FQG1_9CYAN</name>
<reference evidence="1 2" key="1">
    <citation type="submission" date="2021-03" db="EMBL/GenBank/DDBJ databases">
        <title>Metabolic Capacity of the Antarctic Cyanobacterium Phormidium pseudopriestleyi that Sustains Oxygenic Photosynthesis in the Presence of Hydrogen Sulfide.</title>
        <authorList>
            <person name="Lumian J.E."/>
            <person name="Jungblut A.D."/>
            <person name="Dillon M.L."/>
            <person name="Hawes I."/>
            <person name="Doran P.T."/>
            <person name="Mackey T.J."/>
            <person name="Dick G.J."/>
            <person name="Grettenberger C.L."/>
            <person name="Sumner D.Y."/>
        </authorList>
    </citation>
    <scope>NUCLEOTIDE SEQUENCE [LARGE SCALE GENOMIC DNA]</scope>
    <source>
        <strain evidence="1 2">FRX01</strain>
    </source>
</reference>
<accession>A0ABS3FQG1</accession>
<dbReference type="EMBL" id="JAFLQW010000247">
    <property type="protein sequence ID" value="MBO0349273.1"/>
    <property type="molecule type" value="Genomic_DNA"/>
</dbReference>
<keyword evidence="2" id="KW-1185">Reference proteome</keyword>